<keyword evidence="3" id="KW-1185">Reference proteome</keyword>
<organism evidence="2 3">
    <name type="scientific">Deinococcus peraridilitoris (strain DSM 19664 / LMG 22246 / CIP 109416 / KR-200)</name>
    <dbReference type="NCBI Taxonomy" id="937777"/>
    <lineage>
        <taxon>Bacteria</taxon>
        <taxon>Thermotogati</taxon>
        <taxon>Deinococcota</taxon>
        <taxon>Deinococci</taxon>
        <taxon>Deinococcales</taxon>
        <taxon>Deinococcaceae</taxon>
        <taxon>Deinococcus</taxon>
    </lineage>
</organism>
<accession>L0A958</accession>
<dbReference type="AlphaFoldDB" id="L0A958"/>
<dbReference type="HOGENOM" id="CLU_2860291_0_0_0"/>
<geneLocation type="plasmid" evidence="2 3">
    <name>pDEIPE01</name>
</geneLocation>
<feature type="transmembrane region" description="Helical" evidence="1">
    <location>
        <begin position="28"/>
        <end position="61"/>
    </location>
</feature>
<proteinExistence type="predicted"/>
<dbReference type="RefSeq" id="WP_015231557.1">
    <property type="nucleotide sequence ID" value="NC_019789.1"/>
</dbReference>
<name>L0A958_DEIPD</name>
<gene>
    <name evidence="2" type="ordered locus">Deipe_4316</name>
</gene>
<reference evidence="3" key="1">
    <citation type="submission" date="2012-03" db="EMBL/GenBank/DDBJ databases">
        <title>Complete sequence of plasmid 1 of Deinococcus peraridilitoris DSM 19664.</title>
        <authorList>
            <person name="Lucas S."/>
            <person name="Copeland A."/>
            <person name="Lapidus A."/>
            <person name="Glavina del Rio T."/>
            <person name="Dalin E."/>
            <person name="Tice H."/>
            <person name="Bruce D."/>
            <person name="Goodwin L."/>
            <person name="Pitluck S."/>
            <person name="Peters L."/>
            <person name="Mikhailova N."/>
            <person name="Lu M."/>
            <person name="Kyrpides N."/>
            <person name="Mavromatis K."/>
            <person name="Ivanova N."/>
            <person name="Brettin T."/>
            <person name="Detter J.C."/>
            <person name="Han C."/>
            <person name="Larimer F."/>
            <person name="Land M."/>
            <person name="Hauser L."/>
            <person name="Markowitz V."/>
            <person name="Cheng J.-F."/>
            <person name="Hugenholtz P."/>
            <person name="Woyke T."/>
            <person name="Wu D."/>
            <person name="Pukall R."/>
            <person name="Steenblock K."/>
            <person name="Brambilla E."/>
            <person name="Klenk H.-P."/>
            <person name="Eisen J.A."/>
        </authorList>
    </citation>
    <scope>NUCLEOTIDE SEQUENCE [LARGE SCALE GENOMIC DNA]</scope>
    <source>
        <strain evidence="3">DSM 19664 / LMG 22246 / CIP 109416 / KR-200</strain>
        <plasmid evidence="3">Plasmid pDEIPE01</plasmid>
    </source>
</reference>
<evidence type="ECO:0000256" key="1">
    <source>
        <dbReference type="SAM" id="Phobius"/>
    </source>
</evidence>
<protein>
    <submittedName>
        <fullName evidence="2">Uncharacterized protein</fullName>
    </submittedName>
</protein>
<keyword evidence="1" id="KW-1133">Transmembrane helix</keyword>
<dbReference type="KEGG" id="dpd:Deipe_4316"/>
<keyword evidence="2" id="KW-0614">Plasmid</keyword>
<dbReference type="PATRIC" id="fig|937777.3.peg.4346"/>
<keyword evidence="1" id="KW-0472">Membrane</keyword>
<dbReference type="EMBL" id="CP003383">
    <property type="protein sequence ID" value="AFZ69657.1"/>
    <property type="molecule type" value="Genomic_DNA"/>
</dbReference>
<keyword evidence="1" id="KW-0812">Transmembrane</keyword>
<sequence>MMQVIFTIVALEKLTHWIGSGKANLESAFGVGLVATLCGVLLPLPLAVLLLVIATGLMLTLSWL</sequence>
<evidence type="ECO:0000313" key="2">
    <source>
        <dbReference type="EMBL" id="AFZ69657.1"/>
    </source>
</evidence>
<evidence type="ECO:0000313" key="3">
    <source>
        <dbReference type="Proteomes" id="UP000010467"/>
    </source>
</evidence>
<dbReference type="Proteomes" id="UP000010467">
    <property type="component" value="Plasmid pDEIPE01"/>
</dbReference>